<evidence type="ECO:0000256" key="4">
    <source>
        <dbReference type="ARBA" id="ARBA00022829"/>
    </source>
</evidence>
<reference evidence="12 13" key="1">
    <citation type="journal article" date="2016" name="Nat. Commun.">
        <title>Thousands of microbial genomes shed light on interconnected biogeochemical processes in an aquifer system.</title>
        <authorList>
            <person name="Anantharaman K."/>
            <person name="Brown C.T."/>
            <person name="Hug L.A."/>
            <person name="Sharon I."/>
            <person name="Castelle C.J."/>
            <person name="Probst A.J."/>
            <person name="Thomas B.C."/>
            <person name="Singh A."/>
            <person name="Wilkins M.J."/>
            <person name="Karaoz U."/>
            <person name="Brodie E.L."/>
            <person name="Williams K.H."/>
            <person name="Hubbard S.S."/>
            <person name="Banfield J.F."/>
        </authorList>
    </citation>
    <scope>NUCLEOTIDE SEQUENCE [LARGE SCALE GENOMIC DNA]</scope>
</reference>
<dbReference type="InterPro" id="IPR011010">
    <property type="entry name" value="DNA_brk_join_enz"/>
</dbReference>
<evidence type="ECO:0008006" key="14">
    <source>
        <dbReference type="Google" id="ProtNLM"/>
    </source>
</evidence>
<dbReference type="GO" id="GO:0051301">
    <property type="term" value="P:cell division"/>
    <property type="evidence" value="ECO:0007669"/>
    <property type="project" value="UniProtKB-KW"/>
</dbReference>
<keyword evidence="7" id="KW-0233">DNA recombination</keyword>
<dbReference type="SUPFAM" id="SSF56349">
    <property type="entry name" value="DNA breaking-rejoining enzymes"/>
    <property type="match status" value="1"/>
</dbReference>
<evidence type="ECO:0000259" key="11">
    <source>
        <dbReference type="PROSITE" id="PS51900"/>
    </source>
</evidence>
<keyword evidence="4" id="KW-0159">Chromosome partition</keyword>
<dbReference type="GO" id="GO:0003677">
    <property type="term" value="F:DNA binding"/>
    <property type="evidence" value="ECO:0007669"/>
    <property type="project" value="UniProtKB-UniRule"/>
</dbReference>
<keyword evidence="8" id="KW-0131">Cell cycle</keyword>
<evidence type="ECO:0000256" key="3">
    <source>
        <dbReference type="ARBA" id="ARBA00022618"/>
    </source>
</evidence>
<keyword evidence="3" id="KW-0132">Cell division</keyword>
<dbReference type="EMBL" id="MFJX01000048">
    <property type="protein sequence ID" value="OGG30119.1"/>
    <property type="molecule type" value="Genomic_DNA"/>
</dbReference>
<evidence type="ECO:0000256" key="8">
    <source>
        <dbReference type="ARBA" id="ARBA00023306"/>
    </source>
</evidence>
<evidence type="ECO:0000259" key="10">
    <source>
        <dbReference type="PROSITE" id="PS51898"/>
    </source>
</evidence>
<dbReference type="PANTHER" id="PTHR30349">
    <property type="entry name" value="PHAGE INTEGRASE-RELATED"/>
    <property type="match status" value="1"/>
</dbReference>
<dbReference type="InterPro" id="IPR044068">
    <property type="entry name" value="CB"/>
</dbReference>
<evidence type="ECO:0000256" key="7">
    <source>
        <dbReference type="ARBA" id="ARBA00023172"/>
    </source>
</evidence>
<dbReference type="GO" id="GO:0007059">
    <property type="term" value="P:chromosome segregation"/>
    <property type="evidence" value="ECO:0007669"/>
    <property type="project" value="UniProtKB-KW"/>
</dbReference>
<dbReference type="Pfam" id="PF00589">
    <property type="entry name" value="Phage_integrase"/>
    <property type="match status" value="1"/>
</dbReference>
<dbReference type="CDD" id="cd00798">
    <property type="entry name" value="INT_XerDC_C"/>
    <property type="match status" value="1"/>
</dbReference>
<evidence type="ECO:0000256" key="2">
    <source>
        <dbReference type="ARBA" id="ARBA00022490"/>
    </source>
</evidence>
<evidence type="ECO:0000256" key="1">
    <source>
        <dbReference type="ARBA" id="ARBA00004496"/>
    </source>
</evidence>
<dbReference type="PROSITE" id="PS51898">
    <property type="entry name" value="TYR_RECOMBINASE"/>
    <property type="match status" value="1"/>
</dbReference>
<organism evidence="12 13">
    <name type="scientific">Candidatus Gottesmanbacteria bacterium RIFCSPLOWO2_01_FULL_46_9</name>
    <dbReference type="NCBI Taxonomy" id="1798394"/>
    <lineage>
        <taxon>Bacteria</taxon>
        <taxon>Candidatus Gottesmaniibacteriota</taxon>
    </lineage>
</organism>
<evidence type="ECO:0000256" key="9">
    <source>
        <dbReference type="PROSITE-ProRule" id="PRU01248"/>
    </source>
</evidence>
<evidence type="ECO:0000256" key="6">
    <source>
        <dbReference type="ARBA" id="ARBA00023125"/>
    </source>
</evidence>
<feature type="domain" description="Core-binding (CB)" evidence="11">
    <location>
        <begin position="1"/>
        <end position="109"/>
    </location>
</feature>
<feature type="domain" description="Tyr recombinase" evidence="10">
    <location>
        <begin position="129"/>
        <end position="318"/>
    </location>
</feature>
<keyword evidence="5" id="KW-0229">DNA integration</keyword>
<dbReference type="InterPro" id="IPR013762">
    <property type="entry name" value="Integrase-like_cat_sf"/>
</dbReference>
<dbReference type="Gene3D" id="1.10.150.130">
    <property type="match status" value="1"/>
</dbReference>
<dbReference type="InterPro" id="IPR050090">
    <property type="entry name" value="Tyrosine_recombinase_XerCD"/>
</dbReference>
<dbReference type="GO" id="GO:0005737">
    <property type="term" value="C:cytoplasm"/>
    <property type="evidence" value="ECO:0007669"/>
    <property type="project" value="UniProtKB-SubCell"/>
</dbReference>
<sequence length="338" mass="38499">MDLAIRIKEFLEYLEIERNVSQLTIRNYAHYLSRFLGFLKAYPLSPGVSGEARSASGGKPVKPSDITSESIRQYRLFLSRYVDDHGISLKRVTQNYHLIALRSFLKYLLKRDIAVVAPEKIDLPKAESRSLKFLEREQVDRLLQMPEISTPDGLRDKAILETLFSTGLRVSELVKLNRDSINFERKEFGVIGKGRRARVVFLSDSAVEWLMRYLKNRDDGTPPLFIRYAGKKPDEGQSYGESIRLTARSVQRLVEKYVKKARLPIKITPHGLRHSFATDLLSGGADLRAIQEMLGHKNVSTTQIYTHITNPQLKEIHAKFHHKSSLSKNSSGSSSEKS</sequence>
<comment type="caution">
    <text evidence="12">The sequence shown here is derived from an EMBL/GenBank/DDBJ whole genome shotgun (WGS) entry which is preliminary data.</text>
</comment>
<gene>
    <name evidence="12" type="ORF">A3A63_01560</name>
</gene>
<dbReference type="GO" id="GO:0015074">
    <property type="term" value="P:DNA integration"/>
    <property type="evidence" value="ECO:0007669"/>
    <property type="project" value="UniProtKB-KW"/>
</dbReference>
<dbReference type="Proteomes" id="UP000176450">
    <property type="component" value="Unassembled WGS sequence"/>
</dbReference>
<accession>A0A1F6AZM0</accession>
<proteinExistence type="predicted"/>
<dbReference type="Gene3D" id="1.10.443.10">
    <property type="entry name" value="Intergrase catalytic core"/>
    <property type="match status" value="1"/>
</dbReference>
<dbReference type="Pfam" id="PF02899">
    <property type="entry name" value="Phage_int_SAM_1"/>
    <property type="match status" value="1"/>
</dbReference>
<dbReference type="GO" id="GO:0006310">
    <property type="term" value="P:DNA recombination"/>
    <property type="evidence" value="ECO:0007669"/>
    <property type="project" value="UniProtKB-KW"/>
</dbReference>
<dbReference type="PROSITE" id="PS51900">
    <property type="entry name" value="CB"/>
    <property type="match status" value="1"/>
</dbReference>
<evidence type="ECO:0000313" key="13">
    <source>
        <dbReference type="Proteomes" id="UP000176450"/>
    </source>
</evidence>
<dbReference type="AlphaFoldDB" id="A0A1F6AZM0"/>
<comment type="subcellular location">
    <subcellularLocation>
        <location evidence="1">Cytoplasm</location>
    </subcellularLocation>
</comment>
<protein>
    <recommendedName>
        <fullName evidence="14">Tyrosine recombinase XerC</fullName>
    </recommendedName>
</protein>
<dbReference type="InterPro" id="IPR010998">
    <property type="entry name" value="Integrase_recombinase_N"/>
</dbReference>
<dbReference type="PANTHER" id="PTHR30349:SF77">
    <property type="entry name" value="TYROSINE RECOMBINASE XERC"/>
    <property type="match status" value="1"/>
</dbReference>
<keyword evidence="2" id="KW-0963">Cytoplasm</keyword>
<evidence type="ECO:0000313" key="12">
    <source>
        <dbReference type="EMBL" id="OGG30119.1"/>
    </source>
</evidence>
<evidence type="ECO:0000256" key="5">
    <source>
        <dbReference type="ARBA" id="ARBA00022908"/>
    </source>
</evidence>
<dbReference type="InterPro" id="IPR004107">
    <property type="entry name" value="Integrase_SAM-like_N"/>
</dbReference>
<name>A0A1F6AZM0_9BACT</name>
<dbReference type="InterPro" id="IPR002104">
    <property type="entry name" value="Integrase_catalytic"/>
</dbReference>
<keyword evidence="6 9" id="KW-0238">DNA-binding</keyword>